<gene>
    <name evidence="1" type="ORF">ACFODW_14470</name>
</gene>
<protein>
    <recommendedName>
        <fullName evidence="3">HNH nuclease domain-containing protein</fullName>
    </recommendedName>
</protein>
<evidence type="ECO:0000313" key="1">
    <source>
        <dbReference type="EMBL" id="MFC2949523.1"/>
    </source>
</evidence>
<accession>A0ABV7A9J3</accession>
<sequence>MAKRYLNQYEVAADHVLLFISGLKHEATVKIEKDDYELISNKHWGLMAVGKKGNEKIIPYTTVNRASVPLGRWLLDIHHPEKKVEHFDRDNHNFLRNNLYVTDKSDYRLRHSLKDNGKVCGVFEIKRDGRVTGYKVEYKEPETAKKKFKCFTARKCNGLTEAKKEAFEFRMDVLKNKDREIAC</sequence>
<organism evidence="1 2">
    <name type="scientific">Virgibacillus sediminis</name>
    <dbReference type="NCBI Taxonomy" id="202260"/>
    <lineage>
        <taxon>Bacteria</taxon>
        <taxon>Bacillati</taxon>
        <taxon>Bacillota</taxon>
        <taxon>Bacilli</taxon>
        <taxon>Bacillales</taxon>
        <taxon>Bacillaceae</taxon>
        <taxon>Virgibacillus</taxon>
    </lineage>
</organism>
<dbReference type="EMBL" id="JBHRRZ010000037">
    <property type="protein sequence ID" value="MFC2949523.1"/>
    <property type="molecule type" value="Genomic_DNA"/>
</dbReference>
<dbReference type="RefSeq" id="WP_390307492.1">
    <property type="nucleotide sequence ID" value="NZ_JBHRRZ010000037.1"/>
</dbReference>
<reference evidence="2" key="1">
    <citation type="journal article" date="2019" name="Int. J. Syst. Evol. Microbiol.">
        <title>The Global Catalogue of Microorganisms (GCM) 10K type strain sequencing project: providing services to taxonomists for standard genome sequencing and annotation.</title>
        <authorList>
            <consortium name="The Broad Institute Genomics Platform"/>
            <consortium name="The Broad Institute Genome Sequencing Center for Infectious Disease"/>
            <person name="Wu L."/>
            <person name="Ma J."/>
        </authorList>
    </citation>
    <scope>NUCLEOTIDE SEQUENCE [LARGE SCALE GENOMIC DNA]</scope>
    <source>
        <strain evidence="2">KCTC 13193</strain>
    </source>
</reference>
<evidence type="ECO:0000313" key="2">
    <source>
        <dbReference type="Proteomes" id="UP001595387"/>
    </source>
</evidence>
<dbReference type="Proteomes" id="UP001595387">
    <property type="component" value="Unassembled WGS sequence"/>
</dbReference>
<name>A0ABV7A9J3_9BACI</name>
<keyword evidence="2" id="KW-1185">Reference proteome</keyword>
<comment type="caution">
    <text evidence="1">The sequence shown here is derived from an EMBL/GenBank/DDBJ whole genome shotgun (WGS) entry which is preliminary data.</text>
</comment>
<proteinExistence type="predicted"/>
<evidence type="ECO:0008006" key="3">
    <source>
        <dbReference type="Google" id="ProtNLM"/>
    </source>
</evidence>